<sequence>MNSLDPKCNELKKSYDSCFNLWFSEKFLKGDSADDMCKPIFMVYQECVRKAIEEQNINLKEIDKEVLGTPNEKTPPPPETK</sequence>
<dbReference type="STRING" id="6832.A0A553PNZ7"/>
<dbReference type="EMBL" id="VCGU01000002">
    <property type="protein sequence ID" value="TRY79405.1"/>
    <property type="molecule type" value="Genomic_DNA"/>
</dbReference>
<evidence type="ECO:0000313" key="5">
    <source>
        <dbReference type="Proteomes" id="UP000318571"/>
    </source>
</evidence>
<name>A0A553PNZ7_TIGCA</name>
<comment type="similarity">
    <text evidence="1">Belongs to the TRIAP1/MDM35 family.</text>
</comment>
<keyword evidence="5" id="KW-1185">Reference proteome</keyword>
<dbReference type="GO" id="GO:0005829">
    <property type="term" value="C:cytosol"/>
    <property type="evidence" value="ECO:0007669"/>
    <property type="project" value="TreeGrafter"/>
</dbReference>
<organism evidence="4 5">
    <name type="scientific">Tigriopus californicus</name>
    <name type="common">Marine copepod</name>
    <dbReference type="NCBI Taxonomy" id="6832"/>
    <lineage>
        <taxon>Eukaryota</taxon>
        <taxon>Metazoa</taxon>
        <taxon>Ecdysozoa</taxon>
        <taxon>Arthropoda</taxon>
        <taxon>Crustacea</taxon>
        <taxon>Multicrustacea</taxon>
        <taxon>Hexanauplia</taxon>
        <taxon>Copepoda</taxon>
        <taxon>Harpacticoida</taxon>
        <taxon>Harpacticidae</taxon>
        <taxon>Tigriopus</taxon>
    </lineage>
</organism>
<evidence type="ECO:0000313" key="4">
    <source>
        <dbReference type="EMBL" id="TRY79405.1"/>
    </source>
</evidence>
<dbReference type="PANTHER" id="PTHR46403">
    <property type="entry name" value="TP53-REGULATED INHIBITOR OF APOPTOSIS 1"/>
    <property type="match status" value="1"/>
</dbReference>
<dbReference type="AlphaFoldDB" id="A0A553PNZ7"/>
<dbReference type="Pfam" id="PF05254">
    <property type="entry name" value="UPF0203"/>
    <property type="match status" value="1"/>
</dbReference>
<gene>
    <name evidence="4" type="ORF">TCAL_07052</name>
</gene>
<proteinExistence type="inferred from homology"/>
<protein>
    <recommendedName>
        <fullName evidence="6">TP53 regulated inhibitor of apoptosis 1</fullName>
    </recommendedName>
</protein>
<comment type="catalytic activity">
    <reaction evidence="3">
        <text>a 1,2-diacyl-sn-glycero-3-phosphate(in) = a 1,2-diacyl-sn-glycero-3-phosphate(out)</text>
        <dbReference type="Rhea" id="RHEA:36435"/>
        <dbReference type="ChEBI" id="CHEBI:58608"/>
    </reaction>
</comment>
<reference evidence="4 5" key="1">
    <citation type="journal article" date="2018" name="Nat. Ecol. Evol.">
        <title>Genomic signatures of mitonuclear coevolution across populations of Tigriopus californicus.</title>
        <authorList>
            <person name="Barreto F.S."/>
            <person name="Watson E.T."/>
            <person name="Lima T.G."/>
            <person name="Willett C.S."/>
            <person name="Edmands S."/>
            <person name="Li W."/>
            <person name="Burton R.S."/>
        </authorList>
    </citation>
    <scope>NUCLEOTIDE SEQUENCE [LARGE SCALE GENOMIC DNA]</scope>
    <source>
        <strain evidence="4 5">San Diego</strain>
    </source>
</reference>
<keyword evidence="2" id="KW-1015">Disulfide bond</keyword>
<evidence type="ECO:0000256" key="1">
    <source>
        <dbReference type="ARBA" id="ARBA00006196"/>
    </source>
</evidence>
<dbReference type="GO" id="GO:0005634">
    <property type="term" value="C:nucleus"/>
    <property type="evidence" value="ECO:0007669"/>
    <property type="project" value="TreeGrafter"/>
</dbReference>
<comment type="caution">
    <text evidence="4">The sequence shown here is derived from an EMBL/GenBank/DDBJ whole genome shotgun (WGS) entry which is preliminary data.</text>
</comment>
<evidence type="ECO:0000256" key="3">
    <source>
        <dbReference type="ARBA" id="ARBA00023706"/>
    </source>
</evidence>
<dbReference type="GO" id="GO:0005758">
    <property type="term" value="C:mitochondrial intermembrane space"/>
    <property type="evidence" value="ECO:0007669"/>
    <property type="project" value="TreeGrafter"/>
</dbReference>
<evidence type="ECO:0008006" key="6">
    <source>
        <dbReference type="Google" id="ProtNLM"/>
    </source>
</evidence>
<accession>A0A553PNZ7</accession>
<dbReference type="InterPro" id="IPR007918">
    <property type="entry name" value="MDM35_apoptosis"/>
</dbReference>
<evidence type="ECO:0000256" key="2">
    <source>
        <dbReference type="ARBA" id="ARBA00023157"/>
    </source>
</evidence>
<dbReference type="GO" id="GO:0045332">
    <property type="term" value="P:phospholipid translocation"/>
    <property type="evidence" value="ECO:0007669"/>
    <property type="project" value="TreeGrafter"/>
</dbReference>
<dbReference type="GO" id="GO:1990050">
    <property type="term" value="F:phosphatidic acid transfer activity"/>
    <property type="evidence" value="ECO:0007669"/>
    <property type="project" value="TreeGrafter"/>
</dbReference>
<dbReference type="Proteomes" id="UP000318571">
    <property type="component" value="Chromosome 6"/>
</dbReference>
<dbReference type="PANTHER" id="PTHR46403:SF1">
    <property type="entry name" value="TP53-REGULATED INHIBITOR OF APOPTOSIS 1"/>
    <property type="match status" value="1"/>
</dbReference>
<dbReference type="PROSITE" id="PS51808">
    <property type="entry name" value="CHCH"/>
    <property type="match status" value="1"/>
</dbReference>
<dbReference type="OMA" id="KHKYDQC"/>